<dbReference type="Proteomes" id="UP000292003">
    <property type="component" value="Unassembled WGS sequence"/>
</dbReference>
<evidence type="ECO:0000313" key="1">
    <source>
        <dbReference type="EMBL" id="RZQ59850.1"/>
    </source>
</evidence>
<dbReference type="RefSeq" id="WP_130479415.1">
    <property type="nucleotide sequence ID" value="NZ_SFCC01000021.1"/>
</dbReference>
<sequence length="104" mass="11522">MTMATTTEFEPATVCFHDAHFTHRTCPCFAPTATPAAPVPDPRTPPGRRARELAAHIVTSYVDNEESMGAIAKRLKLTRWHVRNVLVAADVKLRPVVNQHTLHA</sequence>
<protein>
    <submittedName>
        <fullName evidence="1">Uncharacterized protein</fullName>
    </submittedName>
</protein>
<comment type="caution">
    <text evidence="1">The sequence shown here is derived from an EMBL/GenBank/DDBJ whole genome shotgun (WGS) entry which is preliminary data.</text>
</comment>
<gene>
    <name evidence="1" type="ORF">EWH70_32575</name>
</gene>
<dbReference type="AlphaFoldDB" id="A0A4Q7IY10"/>
<dbReference type="EMBL" id="SFCC01000021">
    <property type="protein sequence ID" value="RZQ59850.1"/>
    <property type="molecule type" value="Genomic_DNA"/>
</dbReference>
<accession>A0A4Q7IY10</accession>
<proteinExistence type="predicted"/>
<evidence type="ECO:0000313" key="2">
    <source>
        <dbReference type="Proteomes" id="UP000292003"/>
    </source>
</evidence>
<reference evidence="1 2" key="1">
    <citation type="submission" date="2019-02" db="EMBL/GenBank/DDBJ databases">
        <title>Draft genome sequence of Amycolatopsis sp. 8-3EHSu isolated from roots of Suaeda maritima.</title>
        <authorList>
            <person name="Duangmal K."/>
            <person name="Chantavorakit T."/>
        </authorList>
    </citation>
    <scope>NUCLEOTIDE SEQUENCE [LARGE SCALE GENOMIC DNA]</scope>
    <source>
        <strain evidence="1 2">8-3EHSu</strain>
    </source>
</reference>
<name>A0A4Q7IY10_9PSEU</name>
<keyword evidence="2" id="KW-1185">Reference proteome</keyword>
<organism evidence="1 2">
    <name type="scientific">Amycolatopsis suaedae</name>
    <dbReference type="NCBI Taxonomy" id="2510978"/>
    <lineage>
        <taxon>Bacteria</taxon>
        <taxon>Bacillati</taxon>
        <taxon>Actinomycetota</taxon>
        <taxon>Actinomycetes</taxon>
        <taxon>Pseudonocardiales</taxon>
        <taxon>Pseudonocardiaceae</taxon>
        <taxon>Amycolatopsis</taxon>
    </lineage>
</organism>